<gene>
    <name evidence="2" type="ORF">PoB_002883100</name>
</gene>
<organism evidence="2 3">
    <name type="scientific">Plakobranchus ocellatus</name>
    <dbReference type="NCBI Taxonomy" id="259542"/>
    <lineage>
        <taxon>Eukaryota</taxon>
        <taxon>Metazoa</taxon>
        <taxon>Spiralia</taxon>
        <taxon>Lophotrochozoa</taxon>
        <taxon>Mollusca</taxon>
        <taxon>Gastropoda</taxon>
        <taxon>Heterobranchia</taxon>
        <taxon>Euthyneura</taxon>
        <taxon>Panpulmonata</taxon>
        <taxon>Sacoglossa</taxon>
        <taxon>Placobranchoidea</taxon>
        <taxon>Plakobranchidae</taxon>
        <taxon>Plakobranchus</taxon>
    </lineage>
</organism>
<name>A0AAV4A6N5_9GAST</name>
<dbReference type="Proteomes" id="UP000735302">
    <property type="component" value="Unassembled WGS sequence"/>
</dbReference>
<evidence type="ECO:0000256" key="1">
    <source>
        <dbReference type="SAM" id="MobiDB-lite"/>
    </source>
</evidence>
<feature type="compositionally biased region" description="Polar residues" evidence="1">
    <location>
        <begin position="161"/>
        <end position="172"/>
    </location>
</feature>
<keyword evidence="3" id="KW-1185">Reference proteome</keyword>
<accession>A0AAV4A6N5</accession>
<sequence length="172" mass="19523">MPDCRTVEYTTTIAVPPILSFEIHSTVVALISSRRVTSILKNQHDLSRMVSTGGSIKDFPLTADRSVEDPRAKSSDQLAYCRVPRKVYHDDNIQGHNVCNLYEPCRPFERGAKYKEDGRKVQQEYNDQRHVRTWKAAWPKSGGGHGSHTNPRLKVPCRSQGDFTNQWTTTPP</sequence>
<reference evidence="2 3" key="1">
    <citation type="journal article" date="2021" name="Elife">
        <title>Chloroplast acquisition without the gene transfer in kleptoplastic sea slugs, Plakobranchus ocellatus.</title>
        <authorList>
            <person name="Maeda T."/>
            <person name="Takahashi S."/>
            <person name="Yoshida T."/>
            <person name="Shimamura S."/>
            <person name="Takaki Y."/>
            <person name="Nagai Y."/>
            <person name="Toyoda A."/>
            <person name="Suzuki Y."/>
            <person name="Arimoto A."/>
            <person name="Ishii H."/>
            <person name="Satoh N."/>
            <person name="Nishiyama T."/>
            <person name="Hasebe M."/>
            <person name="Maruyama T."/>
            <person name="Minagawa J."/>
            <person name="Obokata J."/>
            <person name="Shigenobu S."/>
        </authorList>
    </citation>
    <scope>NUCLEOTIDE SEQUENCE [LARGE SCALE GENOMIC DNA]</scope>
</reference>
<dbReference type="EMBL" id="BLXT01003580">
    <property type="protein sequence ID" value="GFO02326.1"/>
    <property type="molecule type" value="Genomic_DNA"/>
</dbReference>
<proteinExistence type="predicted"/>
<dbReference type="AlphaFoldDB" id="A0AAV4A6N5"/>
<evidence type="ECO:0000313" key="2">
    <source>
        <dbReference type="EMBL" id="GFO02326.1"/>
    </source>
</evidence>
<feature type="region of interest" description="Disordered" evidence="1">
    <location>
        <begin position="137"/>
        <end position="172"/>
    </location>
</feature>
<comment type="caution">
    <text evidence="2">The sequence shown here is derived from an EMBL/GenBank/DDBJ whole genome shotgun (WGS) entry which is preliminary data.</text>
</comment>
<evidence type="ECO:0000313" key="3">
    <source>
        <dbReference type="Proteomes" id="UP000735302"/>
    </source>
</evidence>
<protein>
    <submittedName>
        <fullName evidence="2">Uncharacterized protein</fullName>
    </submittedName>
</protein>